<evidence type="ECO:0000256" key="1">
    <source>
        <dbReference type="SAM" id="MobiDB-lite"/>
    </source>
</evidence>
<reference evidence="3 4" key="1">
    <citation type="journal article" date="2018" name="Elife">
        <title>Firefly genomes illuminate parallel origins of bioluminescence in beetles.</title>
        <authorList>
            <person name="Fallon T.R."/>
            <person name="Lower S.E."/>
            <person name="Chang C.H."/>
            <person name="Bessho-Uehara M."/>
            <person name="Martin G.J."/>
            <person name="Bewick A.J."/>
            <person name="Behringer M."/>
            <person name="Debat H.J."/>
            <person name="Wong I."/>
            <person name="Day J.C."/>
            <person name="Suvorov A."/>
            <person name="Silva C.J."/>
            <person name="Stanger-Hall K.F."/>
            <person name="Hall D.W."/>
            <person name="Schmitz R.J."/>
            <person name="Nelson D.R."/>
            <person name="Lewis S.M."/>
            <person name="Shigenobu S."/>
            <person name="Bybee S.M."/>
            <person name="Larracuente A.M."/>
            <person name="Oba Y."/>
            <person name="Weng J.K."/>
        </authorList>
    </citation>
    <scope>NUCLEOTIDE SEQUENCE [LARGE SCALE GENOMIC DNA]</scope>
    <source>
        <strain evidence="3">1611_PpyrPB1</strain>
        <tissue evidence="3">Whole body</tissue>
    </source>
</reference>
<feature type="compositionally biased region" description="Polar residues" evidence="1">
    <location>
        <begin position="206"/>
        <end position="225"/>
    </location>
</feature>
<sequence length="237" mass="26414">MQYFTLQFAAAVLVSGVFSKSAYRPREPRMFWRSYTETMVVTDVVTSILPSSCVHVEPTLPACRGLRNLETFPEFVGREIHSNQVKGRQLVQPPLVVDKDHHQLMLAPLNETRVVGWAEYLGLVGATFTVTEVHLKTTTVIDPRTVVTFSVKGCRPSRLPMELDRCPVNQYNVDEIVPSSVSPPSITPTALPGSLMAMNDERNSKNLEPSSSGIPMENLSQTLTEDLSDVTLRRRNS</sequence>
<dbReference type="Proteomes" id="UP000327044">
    <property type="component" value="Unassembled WGS sequence"/>
</dbReference>
<dbReference type="AlphaFoldDB" id="A0A5N4AFC2"/>
<feature type="chain" id="PRO_5024417041" description="Secreted protein" evidence="2">
    <location>
        <begin position="20"/>
        <end position="237"/>
    </location>
</feature>
<organism evidence="3 4">
    <name type="scientific">Photinus pyralis</name>
    <name type="common">Common eastern firefly</name>
    <name type="synonym">Lampyris pyralis</name>
    <dbReference type="NCBI Taxonomy" id="7054"/>
    <lineage>
        <taxon>Eukaryota</taxon>
        <taxon>Metazoa</taxon>
        <taxon>Ecdysozoa</taxon>
        <taxon>Arthropoda</taxon>
        <taxon>Hexapoda</taxon>
        <taxon>Insecta</taxon>
        <taxon>Pterygota</taxon>
        <taxon>Neoptera</taxon>
        <taxon>Endopterygota</taxon>
        <taxon>Coleoptera</taxon>
        <taxon>Polyphaga</taxon>
        <taxon>Elateriformia</taxon>
        <taxon>Elateroidea</taxon>
        <taxon>Lampyridae</taxon>
        <taxon>Lampyrinae</taxon>
        <taxon>Photinus</taxon>
    </lineage>
</organism>
<feature type="region of interest" description="Disordered" evidence="1">
    <location>
        <begin position="201"/>
        <end position="237"/>
    </location>
</feature>
<evidence type="ECO:0008006" key="5">
    <source>
        <dbReference type="Google" id="ProtNLM"/>
    </source>
</evidence>
<dbReference type="InParanoid" id="A0A5N4AFC2"/>
<dbReference type="EMBL" id="VVIM01000007">
    <property type="protein sequence ID" value="KAB0795996.1"/>
    <property type="molecule type" value="Genomic_DNA"/>
</dbReference>
<feature type="signal peptide" evidence="2">
    <location>
        <begin position="1"/>
        <end position="19"/>
    </location>
</feature>
<evidence type="ECO:0000313" key="3">
    <source>
        <dbReference type="EMBL" id="KAB0795996.1"/>
    </source>
</evidence>
<accession>A0A5N4AFC2</accession>
<protein>
    <recommendedName>
        <fullName evidence="5">Secreted protein</fullName>
    </recommendedName>
</protein>
<proteinExistence type="predicted"/>
<dbReference type="OrthoDB" id="6747713at2759"/>
<evidence type="ECO:0000313" key="4">
    <source>
        <dbReference type="Proteomes" id="UP000327044"/>
    </source>
</evidence>
<comment type="caution">
    <text evidence="3">The sequence shown here is derived from an EMBL/GenBank/DDBJ whole genome shotgun (WGS) entry which is preliminary data.</text>
</comment>
<evidence type="ECO:0000256" key="2">
    <source>
        <dbReference type="SAM" id="SignalP"/>
    </source>
</evidence>
<name>A0A5N4AFC2_PHOPY</name>
<keyword evidence="2" id="KW-0732">Signal</keyword>
<gene>
    <name evidence="3" type="ORF">PPYR_10057</name>
</gene>
<keyword evidence="4" id="KW-1185">Reference proteome</keyword>